<evidence type="ECO:0000313" key="10">
    <source>
        <dbReference type="Proteomes" id="UP000224006"/>
    </source>
</evidence>
<evidence type="ECO:0000256" key="5">
    <source>
        <dbReference type="ARBA" id="ARBA00022737"/>
    </source>
</evidence>
<feature type="region of interest" description="Disordered" evidence="7">
    <location>
        <begin position="1"/>
        <end position="25"/>
    </location>
</feature>
<evidence type="ECO:0000256" key="4">
    <source>
        <dbReference type="ARBA" id="ARBA00022614"/>
    </source>
</evidence>
<protein>
    <submittedName>
        <fullName evidence="9">CAP-Gly domain-containing protein</fullName>
    </submittedName>
</protein>
<dbReference type="InterPro" id="IPR036859">
    <property type="entry name" value="CAP-Gly_dom_sf"/>
</dbReference>
<dbReference type="Gene3D" id="3.80.10.10">
    <property type="entry name" value="Ribonuclease Inhibitor"/>
    <property type="match status" value="2"/>
</dbReference>
<dbReference type="EMBL" id="NWUJ01000006">
    <property type="protein sequence ID" value="PFH34817.1"/>
    <property type="molecule type" value="Genomic_DNA"/>
</dbReference>
<feature type="domain" description="CAP-Gly" evidence="8">
    <location>
        <begin position="96"/>
        <end position="165"/>
    </location>
</feature>
<evidence type="ECO:0000256" key="3">
    <source>
        <dbReference type="ARBA" id="ARBA00022490"/>
    </source>
</evidence>
<organism evidence="9 10">
    <name type="scientific">Besnoitia besnoiti</name>
    <name type="common">Apicomplexan protozoan</name>
    <dbReference type="NCBI Taxonomy" id="94643"/>
    <lineage>
        <taxon>Eukaryota</taxon>
        <taxon>Sar</taxon>
        <taxon>Alveolata</taxon>
        <taxon>Apicomplexa</taxon>
        <taxon>Conoidasida</taxon>
        <taxon>Coccidia</taxon>
        <taxon>Eucoccidiorida</taxon>
        <taxon>Eimeriorina</taxon>
        <taxon>Sarcocystidae</taxon>
        <taxon>Besnoitia</taxon>
    </lineage>
</organism>
<dbReference type="SUPFAM" id="SSF52047">
    <property type="entry name" value="RNI-like"/>
    <property type="match status" value="1"/>
</dbReference>
<dbReference type="GO" id="GO:0005737">
    <property type="term" value="C:cytoplasm"/>
    <property type="evidence" value="ECO:0007669"/>
    <property type="project" value="UniProtKB-SubCell"/>
</dbReference>
<dbReference type="VEuPathDB" id="ToxoDB:BESB_068500"/>
<dbReference type="PROSITE" id="PS00845">
    <property type="entry name" value="CAP_GLY_1"/>
    <property type="match status" value="1"/>
</dbReference>
<keyword evidence="3" id="KW-0963">Cytoplasm</keyword>
<dbReference type="Pfam" id="PF14560">
    <property type="entry name" value="Ubiquitin_2"/>
    <property type="match status" value="1"/>
</dbReference>
<keyword evidence="4" id="KW-0433">Leucine-rich repeat</keyword>
<evidence type="ECO:0000256" key="1">
    <source>
        <dbReference type="ARBA" id="ARBA00004496"/>
    </source>
</evidence>
<evidence type="ECO:0000259" key="8">
    <source>
        <dbReference type="PROSITE" id="PS50245"/>
    </source>
</evidence>
<comment type="caution">
    <text evidence="9">The sequence shown here is derived from an EMBL/GenBank/DDBJ whole genome shotgun (WGS) entry which is preliminary data.</text>
</comment>
<keyword evidence="10" id="KW-1185">Reference proteome</keyword>
<dbReference type="PROSITE" id="PS50245">
    <property type="entry name" value="CAP_GLY_2"/>
    <property type="match status" value="1"/>
</dbReference>
<name>A0A2A9MGU8_BESBE</name>
<dbReference type="KEGG" id="bbes:BESB_068500"/>
<gene>
    <name evidence="9" type="ORF">BESB_068500</name>
</gene>
<evidence type="ECO:0000256" key="6">
    <source>
        <dbReference type="ARBA" id="ARBA00023186"/>
    </source>
</evidence>
<accession>A0A2A9MGU8</accession>
<dbReference type="Gene3D" id="3.10.20.90">
    <property type="entry name" value="Phosphatidylinositol 3-kinase Catalytic Subunit, Chain A, domain 1"/>
    <property type="match status" value="1"/>
</dbReference>
<dbReference type="Gene3D" id="2.30.30.190">
    <property type="entry name" value="CAP Gly-rich-like domain"/>
    <property type="match status" value="1"/>
</dbReference>
<keyword evidence="6" id="KW-0143">Chaperone</keyword>
<dbReference type="OrthoDB" id="409725at2759"/>
<dbReference type="SMART" id="SM01052">
    <property type="entry name" value="CAP_GLY"/>
    <property type="match status" value="1"/>
</dbReference>
<evidence type="ECO:0000256" key="7">
    <source>
        <dbReference type="SAM" id="MobiDB-lite"/>
    </source>
</evidence>
<evidence type="ECO:0000256" key="2">
    <source>
        <dbReference type="ARBA" id="ARBA00006286"/>
    </source>
</evidence>
<dbReference type="CDD" id="cd17044">
    <property type="entry name" value="Ubl_TBCE"/>
    <property type="match status" value="1"/>
</dbReference>
<dbReference type="InterPro" id="IPR044079">
    <property type="entry name" value="Ubl_TBCE"/>
</dbReference>
<dbReference type="InterPro" id="IPR032675">
    <property type="entry name" value="LRR_dom_sf"/>
</dbReference>
<dbReference type="Pfam" id="PF01302">
    <property type="entry name" value="CAP_GLY"/>
    <property type="match status" value="1"/>
</dbReference>
<proteinExistence type="inferred from homology"/>
<dbReference type="SUPFAM" id="SSF74924">
    <property type="entry name" value="Cap-Gly domain"/>
    <property type="match status" value="1"/>
</dbReference>
<dbReference type="InterPro" id="IPR000938">
    <property type="entry name" value="CAP-Gly_domain"/>
</dbReference>
<dbReference type="RefSeq" id="XP_029218826.1">
    <property type="nucleotide sequence ID" value="XM_029365243.1"/>
</dbReference>
<dbReference type="SUPFAM" id="SSF54236">
    <property type="entry name" value="Ubiquitin-like"/>
    <property type="match status" value="1"/>
</dbReference>
<dbReference type="InterPro" id="IPR029071">
    <property type="entry name" value="Ubiquitin-like_domsf"/>
</dbReference>
<dbReference type="AlphaFoldDB" id="A0A2A9MGU8"/>
<dbReference type="STRING" id="94643.A0A2A9MGU8"/>
<dbReference type="Proteomes" id="UP000224006">
    <property type="component" value="Chromosome VI"/>
</dbReference>
<reference evidence="9 10" key="1">
    <citation type="submission" date="2017-09" db="EMBL/GenBank/DDBJ databases">
        <title>Genome sequencing of Besnoitia besnoiti strain Bb-Ger1.</title>
        <authorList>
            <person name="Schares G."/>
            <person name="Venepally P."/>
            <person name="Lorenzi H.A."/>
        </authorList>
    </citation>
    <scope>NUCLEOTIDE SEQUENCE [LARGE SCALE GENOMIC DNA]</scope>
    <source>
        <strain evidence="9 10">Bb-Ger1</strain>
    </source>
</reference>
<comment type="similarity">
    <text evidence="2">Belongs to the TBCE family.</text>
</comment>
<sequence length="781" mass="84480">MMGTGEVRDTTARPQSGTLSERHARAAEPCRAAAAAGAVPPLLPLRCTYTVGDRVVDLEGHLGTLRYIGAVHGYSRRASARLASSLAAPDSSSGACADEEEADLWLGVEWDDPGRGKHDGSLNGKVYFTCASPETRRRATPRAPHAAAEGGDCGAERSTAGSFVKRCKLVEPQDFKRAVVQRYTTKLTQEQVDAMLLVNPITNRTKPVEFVGREEAEAHFARLHLLNAMSFNGSCAIRSAGPSPRLVLPNLRFLSLSDSLITDWKELLGILRAAPRLQSLSLCGARLQASTLPTALSRRSRTSAELAENNAGEPELSVPPVLSELRDLQLDRTFITWEELLAFDTLAPQLVRLSIRANGFSSSALLPLFAPAARLPAHGAAPSEQRKEDEGAEADANPRCVFHDLEGLDISENILDSWESLFACLIHLPRLTTICAVDCALGDFARVRTSREPGQPPSPAVAETQGEKKDDAQTPELSSAKLLPAAPEGDQASWLGKGGGEVEARERSALSWALSMSEEQRERVTELCLEDNCLDAWETVTWLARLFPRLERLMLQGNPLLVQPSANARDKPAPVAAGFGASSPQRQVMIALFPNLKVLSGGTVSKADRCAAERYTLSLLHRIRRANEEGEFSALPVPLGLVEVLRPPAQGVDQTCSVHEALLDRLTKAHGDFSLGGEFCRGGGAVLASMLIEVFLQPDAAAIFHKLPVKKRVPKSMRVRDLKTLCMRLFGLPVAHTELLYNDGHMPVSTPLDDDAASLDFFGVGDGSVVRVQDKSEAKRP</sequence>
<feature type="region of interest" description="Disordered" evidence="7">
    <location>
        <begin position="449"/>
        <end position="497"/>
    </location>
</feature>
<comment type="subcellular location">
    <subcellularLocation>
        <location evidence="1">Cytoplasm</location>
    </subcellularLocation>
</comment>
<evidence type="ECO:0000313" key="9">
    <source>
        <dbReference type="EMBL" id="PFH34817.1"/>
    </source>
</evidence>
<keyword evidence="5" id="KW-0677">Repeat</keyword>
<feature type="compositionally biased region" description="Basic and acidic residues" evidence="7">
    <location>
        <begin position="1"/>
        <end position="11"/>
    </location>
</feature>
<dbReference type="GeneID" id="40311776"/>
<dbReference type="InterPro" id="IPR000626">
    <property type="entry name" value="Ubiquitin-like_dom"/>
</dbReference>